<proteinExistence type="predicted"/>
<feature type="non-terminal residue" evidence="2">
    <location>
        <position position="1"/>
    </location>
</feature>
<feature type="compositionally biased region" description="Gly residues" evidence="1">
    <location>
        <begin position="242"/>
        <end position="251"/>
    </location>
</feature>
<dbReference type="AlphaFoldDB" id="A0A6J4U9W7"/>
<feature type="compositionally biased region" description="Low complexity" evidence="1">
    <location>
        <begin position="131"/>
        <end position="144"/>
    </location>
</feature>
<gene>
    <name evidence="2" type="ORF">AVDCRST_MAG49-1108</name>
</gene>
<protein>
    <submittedName>
        <fullName evidence="2">Uncharacterized protein</fullName>
    </submittedName>
</protein>
<name>A0A6J4U9W7_9BACT</name>
<evidence type="ECO:0000313" key="2">
    <source>
        <dbReference type="EMBL" id="CAA9543615.1"/>
    </source>
</evidence>
<feature type="compositionally biased region" description="Basic and acidic residues" evidence="1">
    <location>
        <begin position="64"/>
        <end position="75"/>
    </location>
</feature>
<feature type="region of interest" description="Disordered" evidence="1">
    <location>
        <begin position="15"/>
        <end position="284"/>
    </location>
</feature>
<feature type="compositionally biased region" description="Basic residues" evidence="1">
    <location>
        <begin position="272"/>
        <end position="284"/>
    </location>
</feature>
<dbReference type="EMBL" id="CADCWG010000067">
    <property type="protein sequence ID" value="CAA9543615.1"/>
    <property type="molecule type" value="Genomic_DNA"/>
</dbReference>
<evidence type="ECO:0000256" key="1">
    <source>
        <dbReference type="SAM" id="MobiDB-lite"/>
    </source>
</evidence>
<feature type="compositionally biased region" description="Basic and acidic residues" evidence="1">
    <location>
        <begin position="105"/>
        <end position="119"/>
    </location>
</feature>
<organism evidence="2">
    <name type="scientific">uncultured Thermomicrobiales bacterium</name>
    <dbReference type="NCBI Taxonomy" id="1645740"/>
    <lineage>
        <taxon>Bacteria</taxon>
        <taxon>Pseudomonadati</taxon>
        <taxon>Thermomicrobiota</taxon>
        <taxon>Thermomicrobia</taxon>
        <taxon>Thermomicrobiales</taxon>
        <taxon>environmental samples</taxon>
    </lineage>
</organism>
<reference evidence="2" key="1">
    <citation type="submission" date="2020-02" db="EMBL/GenBank/DDBJ databases">
        <authorList>
            <person name="Meier V. D."/>
        </authorList>
    </citation>
    <scope>NUCLEOTIDE SEQUENCE</scope>
    <source>
        <strain evidence="2">AVDCRST_MAG49</strain>
    </source>
</reference>
<feature type="compositionally biased region" description="Basic and acidic residues" evidence="1">
    <location>
        <begin position="196"/>
        <end position="205"/>
    </location>
</feature>
<accession>A0A6J4U9W7</accession>
<sequence length="284" mass="29313">GTTGVHAAAARAARVARRAARPAPILGVPRCDPRRDRGHRAAARRLQPDGSTARGRTPGLTAREGSRGGGPERHGGGRRAPRRGAPGRGGRGPPGRPGGRGRRARWVDEPLHDRRRAPLREFGGGSPWLRDGAAPGQRGPDPADGAGGGAGVDLPDPVPATARPPGHAGADADAGGAGRGLRRADQPGARRRRPRPGADRDRPPPRDGGVPRGLRLPLRGRRGDGGGVSAAWATGVGRVRGDPGGCLGRGPGPDRRPPRRWGGDPAGAPRRGSPRRHGHLHARL</sequence>
<feature type="non-terminal residue" evidence="2">
    <location>
        <position position="284"/>
    </location>
</feature>